<dbReference type="InterPro" id="IPR048554">
    <property type="entry name" value="DACNG"/>
</dbReference>
<reference evidence="2" key="1">
    <citation type="submission" date="2023-07" db="EMBL/GenBank/DDBJ databases">
        <title>A collection of bacterial strains from the Burkholderia cepacia Research Laboratory and Repository.</title>
        <authorList>
            <person name="Lipuma J."/>
            <person name="Spilker T."/>
            <person name="Caverly L."/>
        </authorList>
    </citation>
    <scope>NUCLEOTIDE SEQUENCE</scope>
    <source>
        <strain evidence="2">AU44979</strain>
    </source>
</reference>
<sequence>MHYVDLYMFEYQRSFRIGLEILAKGVFEKIGVDITPRALLVGAKAPQATARHPVCLEPEDDEWDLEPFADLLEQIESIIPGHPLQDMIYGDEPRMREKPENIRRSSVRMAVHAALENGDKENVRRSFCGYPMLVDSYYVVPVLQVPEKLFEQFPPLEQPDTDDPRIPRGVASFVHACIGELLSAATEELRLPEPGRGAKFGGRKSEEIVRRAASNFMRTPAYMVSGRYVPGDLLERFNMISSLMYEGIHGVGQLVLADPKSEAIDYLLRFDEPVPFRQQRWARKILQMASKDVALIADSELIYGLGQINSDRDLDGSPVFIVDFLDHYHWEVRLGERGLLRCRFGEPTLPQEPITQDRFIDNYSRLFPASSLDARQRMWDLFCNAVQQKHGSMIVVAQDAEFEARRLARQGTTIQAVKITSALFERASGIDGTILVDPEGTCHAVGVILDGIATSACTPSRGSRFNSGVRYVSSGNSARLAIVVSDDRTVDVFPLLRPRVGRDEIEKMVSTLENATSNNYYRSRNWLDEHRFYLNADQCWRVNAALKRIEASMEGERSIILRVSEFSPDSDMNDDYLNP</sequence>
<dbReference type="InterPro" id="IPR036888">
    <property type="entry name" value="DNA_integrity_DisA_N_sf"/>
</dbReference>
<evidence type="ECO:0000313" key="2">
    <source>
        <dbReference type="EMBL" id="MDN7567854.1"/>
    </source>
</evidence>
<dbReference type="Pfam" id="PF21750">
    <property type="entry name" value="DACNH"/>
    <property type="match status" value="1"/>
</dbReference>
<organism evidence="2 3">
    <name type="scientific">Burkholderia contaminans</name>
    <dbReference type="NCBI Taxonomy" id="488447"/>
    <lineage>
        <taxon>Bacteria</taxon>
        <taxon>Pseudomonadati</taxon>
        <taxon>Pseudomonadota</taxon>
        <taxon>Betaproteobacteria</taxon>
        <taxon>Burkholderiales</taxon>
        <taxon>Burkholderiaceae</taxon>
        <taxon>Burkholderia</taxon>
        <taxon>Burkholderia cepacia complex</taxon>
    </lineage>
</organism>
<proteinExistence type="predicted"/>
<dbReference type="EMBL" id="JAUJQS010000021">
    <property type="protein sequence ID" value="MDN7567854.1"/>
    <property type="molecule type" value="Genomic_DNA"/>
</dbReference>
<dbReference type="InterPro" id="IPR003390">
    <property type="entry name" value="DNA_integrity_scan_DisA_N"/>
</dbReference>
<dbReference type="RefSeq" id="WP_175843853.1">
    <property type="nucleotide sequence ID" value="NZ_CADEVJ010000009.1"/>
</dbReference>
<protein>
    <recommendedName>
        <fullName evidence="1">DAC domain-containing protein</fullName>
    </recommendedName>
</protein>
<dbReference type="Pfam" id="PF21752">
    <property type="entry name" value="DACNG"/>
    <property type="match status" value="1"/>
</dbReference>
<name>A0AAP4VKK7_9BURK</name>
<evidence type="ECO:0000313" key="3">
    <source>
        <dbReference type="Proteomes" id="UP001172109"/>
    </source>
</evidence>
<dbReference type="Proteomes" id="UP001172109">
    <property type="component" value="Unassembled WGS sequence"/>
</dbReference>
<dbReference type="SUPFAM" id="SSF143597">
    <property type="entry name" value="YojJ-like"/>
    <property type="match status" value="1"/>
</dbReference>
<dbReference type="AlphaFoldDB" id="A0AAP4VKK7"/>
<feature type="domain" description="DAC" evidence="1">
    <location>
        <begin position="356"/>
        <end position="506"/>
    </location>
</feature>
<evidence type="ECO:0000259" key="1">
    <source>
        <dbReference type="PROSITE" id="PS51794"/>
    </source>
</evidence>
<dbReference type="PROSITE" id="PS51794">
    <property type="entry name" value="DAC"/>
    <property type="match status" value="1"/>
</dbReference>
<accession>A0AAP4VKK7</accession>
<comment type="caution">
    <text evidence="2">The sequence shown here is derived from an EMBL/GenBank/DDBJ whole genome shotgun (WGS) entry which is preliminary data.</text>
</comment>
<dbReference type="InterPro" id="IPR048555">
    <property type="entry name" value="DACNH"/>
</dbReference>
<gene>
    <name evidence="2" type="ORF">QZM56_25420</name>
</gene>